<feature type="compositionally biased region" description="Pro residues" evidence="2">
    <location>
        <begin position="155"/>
        <end position="169"/>
    </location>
</feature>
<evidence type="ECO:0008006" key="5">
    <source>
        <dbReference type="Google" id="ProtNLM"/>
    </source>
</evidence>
<evidence type="ECO:0000256" key="2">
    <source>
        <dbReference type="SAM" id="MobiDB-lite"/>
    </source>
</evidence>
<feature type="region of interest" description="Disordered" evidence="2">
    <location>
        <begin position="40"/>
        <end position="75"/>
    </location>
</feature>
<evidence type="ECO:0000313" key="4">
    <source>
        <dbReference type="Proteomes" id="UP000824782"/>
    </source>
</evidence>
<dbReference type="AlphaFoldDB" id="A0AAV7ABH5"/>
<organism evidence="3 4">
    <name type="scientific">Engystomops pustulosus</name>
    <name type="common">Tungara frog</name>
    <name type="synonym">Physalaemus pustulosus</name>
    <dbReference type="NCBI Taxonomy" id="76066"/>
    <lineage>
        <taxon>Eukaryota</taxon>
        <taxon>Metazoa</taxon>
        <taxon>Chordata</taxon>
        <taxon>Craniata</taxon>
        <taxon>Vertebrata</taxon>
        <taxon>Euteleostomi</taxon>
        <taxon>Amphibia</taxon>
        <taxon>Batrachia</taxon>
        <taxon>Anura</taxon>
        <taxon>Neobatrachia</taxon>
        <taxon>Hyloidea</taxon>
        <taxon>Leptodactylidae</taxon>
        <taxon>Leiuperinae</taxon>
        <taxon>Engystomops</taxon>
    </lineage>
</organism>
<evidence type="ECO:0000256" key="1">
    <source>
        <dbReference type="ARBA" id="ARBA00022553"/>
    </source>
</evidence>
<evidence type="ECO:0000313" key="3">
    <source>
        <dbReference type="EMBL" id="KAG8557264.1"/>
    </source>
</evidence>
<protein>
    <recommendedName>
        <fullName evidence="5">Coiled-coil domain-containing protein 71</fullName>
    </recommendedName>
</protein>
<dbReference type="PANTHER" id="PTHR14484">
    <property type="entry name" value="COILED-COIL DOMAIN-CONTAINING PROTEIN 71"/>
    <property type="match status" value="1"/>
</dbReference>
<dbReference type="InterPro" id="IPR026695">
    <property type="entry name" value="Ccdc71/71L"/>
</dbReference>
<reference evidence="3" key="1">
    <citation type="thesis" date="2020" institute="ProQuest LLC" country="789 East Eisenhower Parkway, Ann Arbor, MI, USA">
        <title>Comparative Genomics and Chromosome Evolution.</title>
        <authorList>
            <person name="Mudd A.B."/>
        </authorList>
    </citation>
    <scope>NUCLEOTIDE SEQUENCE</scope>
    <source>
        <strain evidence="3">237g6f4</strain>
        <tissue evidence="3">Blood</tissue>
    </source>
</reference>
<name>A0AAV7ABH5_ENGPU</name>
<comment type="caution">
    <text evidence="3">The sequence shown here is derived from an EMBL/GenBank/DDBJ whole genome shotgun (WGS) entry which is preliminary data.</text>
</comment>
<feature type="region of interest" description="Disordered" evidence="2">
    <location>
        <begin position="1"/>
        <end position="20"/>
    </location>
</feature>
<gene>
    <name evidence="3" type="ORF">GDO81_018387</name>
</gene>
<feature type="region of interest" description="Disordered" evidence="2">
    <location>
        <begin position="150"/>
        <end position="191"/>
    </location>
</feature>
<dbReference type="EMBL" id="WNYA01000009">
    <property type="protein sequence ID" value="KAG8557264.1"/>
    <property type="molecule type" value="Genomic_DNA"/>
</dbReference>
<sequence length="440" mass="48776">MDIGGRHNIGRKRSGISGAQRGGHFLCGAAEAVLGCHQGEQEAVPEQRRRRRPERRQRYSVNSSRKRQRAPQANAMNVEKSQMEEKAVHSWSRLSSAGQSAFEEALRVFNPMSKDLTDTETQLVSFLQGLREEGYQPTILSSKDVYGYNSTTADTPPPLPVGPKCPPKNTPTVSSSSKSHSKNQTGKLANPKVNISVSATRISSRHLTKNSTNLLLSSLKQSDSEKTKGSRVSFQSDLYPAMKLSVVLEALVPFKATASSLASLKEQPLVITSKQNTKGKSNKAYQALMKETSTLNGVVLNGINGKILKENDACRAFQILNGRVLINSHPHCNGMAQSRHNSGKVQTDLEAAKRQLGDRDKKRKLNEISEEAPFTKRIRITLPLVKRSPFDKDKYNFLKSSVIKIDKTSSDEEVRRKAQQILRVNLSPVLRIQPLFVSLH</sequence>
<dbReference type="PANTHER" id="PTHR14484:SF0">
    <property type="entry name" value="COILED-COIL DOMAIN-CONTAINING PROTEIN 71"/>
    <property type="match status" value="1"/>
</dbReference>
<dbReference type="Proteomes" id="UP000824782">
    <property type="component" value="Unassembled WGS sequence"/>
</dbReference>
<keyword evidence="4" id="KW-1185">Reference proteome</keyword>
<keyword evidence="1" id="KW-0597">Phosphoprotein</keyword>
<proteinExistence type="predicted"/>
<accession>A0AAV7ABH5</accession>
<dbReference type="Pfam" id="PF15374">
    <property type="entry name" value="CCDC71L"/>
    <property type="match status" value="1"/>
</dbReference>